<gene>
    <name evidence="1" type="ORF">CONCODRAFT_20024</name>
</gene>
<evidence type="ECO:0008006" key="3">
    <source>
        <dbReference type="Google" id="ProtNLM"/>
    </source>
</evidence>
<dbReference type="OrthoDB" id="3256525at2759"/>
<dbReference type="EMBL" id="KQ964687">
    <property type="protein sequence ID" value="KXN66819.1"/>
    <property type="molecule type" value="Genomic_DNA"/>
</dbReference>
<dbReference type="SUPFAM" id="SSF52047">
    <property type="entry name" value="RNI-like"/>
    <property type="match status" value="1"/>
</dbReference>
<keyword evidence="2" id="KW-1185">Reference proteome</keyword>
<accession>A0A137NW07</accession>
<dbReference type="Proteomes" id="UP000070444">
    <property type="component" value="Unassembled WGS sequence"/>
</dbReference>
<dbReference type="AlphaFoldDB" id="A0A137NW07"/>
<protein>
    <recommendedName>
        <fullName evidence="3">RNI-like protein</fullName>
    </recommendedName>
</protein>
<name>A0A137NW07_CONC2</name>
<evidence type="ECO:0000313" key="1">
    <source>
        <dbReference type="EMBL" id="KXN66819.1"/>
    </source>
</evidence>
<dbReference type="InterPro" id="IPR032675">
    <property type="entry name" value="LRR_dom_sf"/>
</dbReference>
<organism evidence="1 2">
    <name type="scientific">Conidiobolus coronatus (strain ATCC 28846 / CBS 209.66 / NRRL 28638)</name>
    <name type="common">Delacroixia coronata</name>
    <dbReference type="NCBI Taxonomy" id="796925"/>
    <lineage>
        <taxon>Eukaryota</taxon>
        <taxon>Fungi</taxon>
        <taxon>Fungi incertae sedis</taxon>
        <taxon>Zoopagomycota</taxon>
        <taxon>Entomophthoromycotina</taxon>
        <taxon>Entomophthoromycetes</taxon>
        <taxon>Entomophthorales</taxon>
        <taxon>Ancylistaceae</taxon>
        <taxon>Conidiobolus</taxon>
    </lineage>
</organism>
<reference evidence="1 2" key="1">
    <citation type="journal article" date="2015" name="Genome Biol. Evol.">
        <title>Phylogenomic analyses indicate that early fungi evolved digesting cell walls of algal ancestors of land plants.</title>
        <authorList>
            <person name="Chang Y."/>
            <person name="Wang S."/>
            <person name="Sekimoto S."/>
            <person name="Aerts A.L."/>
            <person name="Choi C."/>
            <person name="Clum A."/>
            <person name="LaButti K.M."/>
            <person name="Lindquist E.A."/>
            <person name="Yee Ngan C."/>
            <person name="Ohm R.A."/>
            <person name="Salamov A.A."/>
            <person name="Grigoriev I.V."/>
            <person name="Spatafora J.W."/>
            <person name="Berbee M.L."/>
        </authorList>
    </citation>
    <scope>NUCLEOTIDE SEQUENCE [LARGE SCALE GENOMIC DNA]</scope>
    <source>
        <strain evidence="1 2">NRRL 28638</strain>
    </source>
</reference>
<dbReference type="Gene3D" id="3.80.10.10">
    <property type="entry name" value="Ribonuclease Inhibitor"/>
    <property type="match status" value="1"/>
</dbReference>
<evidence type="ECO:0000313" key="2">
    <source>
        <dbReference type="Proteomes" id="UP000070444"/>
    </source>
</evidence>
<sequence>MNDNKVKVNWLNVIFNSEFQDSLDKNTLINVSILSKLVREKLKPVLFKNIQLSSRKFQNEFKDNIFIEYFNCVADPDLYDSINREEEGEGIESGLEDFGFGLSSIKDIARSFYFSDLNRAGYYLISMFNSMSNLTILKLSYSFIPYSSFTKLGELLPNLKEIKLISATLAKLPANSIWLDNFVFPPNLNILEIYDCRVITSRLFLDPYEFLFNEFTRAPRIDFTLPNVQVPSLKKLSFFSYTAHDNGLKPFIETNSNLESLNTGIFHSDLVNSLTSLKTLEIDILSNLDDIDHIPILNCVKNLKIYTVSPRYYENIKKLCLICPNLQSLGLNMSYDDNFQHLINSFLAPIMANLHQLKTLRLHFIINETENINIENFSDIESIIIETKSTTILNLSFEGCKDLKRIIFKSYTGDINTQEFKDRFNSYKNWVFKFSTNTIRGHKLLKCPF</sequence>
<proteinExistence type="predicted"/>